<dbReference type="AlphaFoldDB" id="W0DS81"/>
<protein>
    <submittedName>
        <fullName evidence="1">Phosphoglycerate mutase</fullName>
    </submittedName>
</protein>
<dbReference type="STRING" id="717772.THIAE_05385"/>
<evidence type="ECO:0000313" key="1">
    <source>
        <dbReference type="EMBL" id="AHF01302.1"/>
    </source>
</evidence>
<dbReference type="InParanoid" id="W0DS81"/>
<dbReference type="HOGENOM" id="CLU_037503_0_0_6"/>
<gene>
    <name evidence="1" type="ORF">THIAE_05385</name>
</gene>
<dbReference type="RefSeq" id="WP_006460368.1">
    <property type="nucleotide sequence ID" value="NZ_CP007030.1"/>
</dbReference>
<sequence>MTRQSQALTLWIHPALGVEDVAQVSKELGKKILPAWHRLLARGDLIPQKPKHFYAKAAYLMHQVTMPAIAATEASFQVIGFNEQDFWLKVSPVHLRPDRDTLVLIPEAELAMTADEAKSLKFAFNRHFEAEGLQLEGTDQAWFLRLPQVIDFQSDTLDSLKYASMQGRYPTGASAGYWRRLMNEAQMLFHSHPVNERRREQGQLDINSVWFWGEGQLDLAKMTSRNDAQIWSNHPYLIGLAKLTQAHQLAPVDSYIQWQQQVDFNVSRHHLMQVLTPSLSSVQDYLIWLEENWLSPIAAGLVNDQLHSVYIDFDYTMGWLVEPRCLKRFWRRSIPFKMIKE</sequence>
<dbReference type="eggNOG" id="COG4255">
    <property type="taxonomic scope" value="Bacteria"/>
</dbReference>
<evidence type="ECO:0000313" key="2">
    <source>
        <dbReference type="Proteomes" id="UP000005380"/>
    </source>
</evidence>
<organism evidence="1 2">
    <name type="scientific">Thiomicrospira aerophila AL3</name>
    <dbReference type="NCBI Taxonomy" id="717772"/>
    <lineage>
        <taxon>Bacteria</taxon>
        <taxon>Pseudomonadati</taxon>
        <taxon>Pseudomonadota</taxon>
        <taxon>Gammaproteobacteria</taxon>
        <taxon>Thiotrichales</taxon>
        <taxon>Piscirickettsiaceae</taxon>
        <taxon>Thiomicrospira</taxon>
    </lineage>
</organism>
<name>W0DS81_9GAMM</name>
<reference evidence="1 2" key="1">
    <citation type="submission" date="2013-12" db="EMBL/GenBank/DDBJ databases">
        <authorList>
            <consortium name="DOE Joint Genome Institute"/>
            <person name="Kappler U."/>
            <person name="Huntemann M."/>
            <person name="Han J."/>
            <person name="Chen A."/>
            <person name="Kyrpides N."/>
            <person name="Mavromatis K."/>
            <person name="Markowitz V."/>
            <person name="Palaniappan K."/>
            <person name="Ivanova N."/>
            <person name="Schaumberg A."/>
            <person name="Pati A."/>
            <person name="Liolios K."/>
            <person name="Nordberg H.P."/>
            <person name="Cantor M.N."/>
            <person name="Hua S.X."/>
            <person name="Woyke T."/>
        </authorList>
    </citation>
    <scope>NUCLEOTIDE SEQUENCE [LARGE SCALE GENOMIC DNA]</scope>
    <source>
        <strain evidence="2">AL2</strain>
    </source>
</reference>
<accession>W0DS81</accession>
<dbReference type="Proteomes" id="UP000005380">
    <property type="component" value="Chromosome"/>
</dbReference>
<dbReference type="EMBL" id="CP007030">
    <property type="protein sequence ID" value="AHF01302.1"/>
    <property type="molecule type" value="Genomic_DNA"/>
</dbReference>
<keyword evidence="2" id="KW-1185">Reference proteome</keyword>
<dbReference type="OrthoDB" id="5295974at2"/>
<proteinExistence type="predicted"/>
<dbReference type="KEGG" id="tao:THIAE_05385"/>